<dbReference type="Proteomes" id="UP000198942">
    <property type="component" value="Unassembled WGS sequence"/>
</dbReference>
<sequence length="400" mass="45400">MSSKVLVFEAYPFFSGSQRITLNVCRILKKNGFHVTLLLVDDRFGSLRKNFEPVVDEIELINASEHLLTYGDEDSWFSKKKFFKSVFGGLLPFYFNCLKQINSKKYDFLYCCDPRGATMMLLSAKLFRKKSILHFHGKNRLPNKLAKLFLNTFDTVACVSGDVARSLPEAGNKVVIYNGIDFSQYSNVDLSAVRNEVGHESVNTAVKFLYVGLLRPHKGLHHLIHAFAKLKKERPDQDFVLYVLGAAKTQAEENFKKILSDFSEKNSITKNIHWLGWKDNVLAWMNYADYFVFPSIDKEDNTFEGFGAKIESTEGLPTVLIESSICKLYSIASTVTGVSEIITPGKNGELYNSNEPDALYNSLNTVLSDLPKFKDFETGENFHLSTFENKILSLFDSKKK</sequence>
<dbReference type="Pfam" id="PF13439">
    <property type="entry name" value="Glyco_transf_4"/>
    <property type="match status" value="1"/>
</dbReference>
<dbReference type="InterPro" id="IPR028098">
    <property type="entry name" value="Glyco_trans_4-like_N"/>
</dbReference>
<dbReference type="OrthoDB" id="9801609at2"/>
<organism evidence="3 4">
    <name type="scientific">Mucilaginibacter gossypiicola</name>
    <dbReference type="NCBI Taxonomy" id="551995"/>
    <lineage>
        <taxon>Bacteria</taxon>
        <taxon>Pseudomonadati</taxon>
        <taxon>Bacteroidota</taxon>
        <taxon>Sphingobacteriia</taxon>
        <taxon>Sphingobacteriales</taxon>
        <taxon>Sphingobacteriaceae</taxon>
        <taxon>Mucilaginibacter</taxon>
    </lineage>
</organism>
<dbReference type="InterPro" id="IPR001296">
    <property type="entry name" value="Glyco_trans_1"/>
</dbReference>
<gene>
    <name evidence="3" type="ORF">SAMN05192574_106345</name>
</gene>
<evidence type="ECO:0000313" key="4">
    <source>
        <dbReference type="Proteomes" id="UP000198942"/>
    </source>
</evidence>
<dbReference type="PANTHER" id="PTHR12526">
    <property type="entry name" value="GLYCOSYLTRANSFERASE"/>
    <property type="match status" value="1"/>
</dbReference>
<proteinExistence type="predicted"/>
<dbReference type="Pfam" id="PF00534">
    <property type="entry name" value="Glycos_transf_1"/>
    <property type="match status" value="1"/>
</dbReference>
<dbReference type="RefSeq" id="WP_091213622.1">
    <property type="nucleotide sequence ID" value="NZ_FOCL01000006.1"/>
</dbReference>
<dbReference type="PANTHER" id="PTHR12526:SF627">
    <property type="entry name" value="D-RHAMNOSYLTRANSFERASE WBPZ"/>
    <property type="match status" value="1"/>
</dbReference>
<reference evidence="4" key="1">
    <citation type="submission" date="2016-10" db="EMBL/GenBank/DDBJ databases">
        <authorList>
            <person name="Varghese N."/>
            <person name="Submissions S."/>
        </authorList>
    </citation>
    <scope>NUCLEOTIDE SEQUENCE [LARGE SCALE GENOMIC DNA]</scope>
    <source>
        <strain evidence="4">Gh-48</strain>
    </source>
</reference>
<evidence type="ECO:0000259" key="1">
    <source>
        <dbReference type="Pfam" id="PF00534"/>
    </source>
</evidence>
<dbReference type="STRING" id="551995.SAMN05192574_106345"/>
<keyword evidence="3" id="KW-0808">Transferase</keyword>
<keyword evidence="4" id="KW-1185">Reference proteome</keyword>
<feature type="domain" description="Glycosyl transferase family 1" evidence="1">
    <location>
        <begin position="203"/>
        <end position="372"/>
    </location>
</feature>
<feature type="domain" description="Glycosyltransferase subfamily 4-like N-terminal" evidence="2">
    <location>
        <begin position="15"/>
        <end position="183"/>
    </location>
</feature>
<dbReference type="Gene3D" id="3.40.50.2000">
    <property type="entry name" value="Glycogen Phosphorylase B"/>
    <property type="match status" value="2"/>
</dbReference>
<evidence type="ECO:0000313" key="3">
    <source>
        <dbReference type="EMBL" id="SEO26869.1"/>
    </source>
</evidence>
<evidence type="ECO:0000259" key="2">
    <source>
        <dbReference type="Pfam" id="PF13439"/>
    </source>
</evidence>
<dbReference type="EMBL" id="FOCL01000006">
    <property type="protein sequence ID" value="SEO26869.1"/>
    <property type="molecule type" value="Genomic_DNA"/>
</dbReference>
<dbReference type="AlphaFoldDB" id="A0A1H8NBP9"/>
<accession>A0A1H8NBP9</accession>
<dbReference type="GO" id="GO:0016757">
    <property type="term" value="F:glycosyltransferase activity"/>
    <property type="evidence" value="ECO:0007669"/>
    <property type="project" value="InterPro"/>
</dbReference>
<dbReference type="SUPFAM" id="SSF53756">
    <property type="entry name" value="UDP-Glycosyltransferase/glycogen phosphorylase"/>
    <property type="match status" value="1"/>
</dbReference>
<name>A0A1H8NBP9_9SPHI</name>
<protein>
    <submittedName>
        <fullName evidence="3">Glycosyltransferase involved in cell wall bisynthesis</fullName>
    </submittedName>
</protein>
<dbReference type="CDD" id="cd03801">
    <property type="entry name" value="GT4_PimA-like"/>
    <property type="match status" value="1"/>
</dbReference>